<comment type="caution">
    <text evidence="1">The sequence shown here is derived from an EMBL/GenBank/DDBJ whole genome shotgun (WGS) entry which is preliminary data.</text>
</comment>
<proteinExistence type="predicted"/>
<accession>A0ABV9RCF7</accession>
<protein>
    <submittedName>
        <fullName evidence="1">Uncharacterized protein</fullName>
    </submittedName>
</protein>
<evidence type="ECO:0000313" key="1">
    <source>
        <dbReference type="EMBL" id="MFC4831264.1"/>
    </source>
</evidence>
<dbReference type="EMBL" id="JBHSIM010000003">
    <property type="protein sequence ID" value="MFC4831264.1"/>
    <property type="molecule type" value="Genomic_DNA"/>
</dbReference>
<name>A0ABV9RCF7_9PSEU</name>
<organism evidence="1 2">
    <name type="scientific">Actinomycetospora chibensis</name>
    <dbReference type="NCBI Taxonomy" id="663606"/>
    <lineage>
        <taxon>Bacteria</taxon>
        <taxon>Bacillati</taxon>
        <taxon>Actinomycetota</taxon>
        <taxon>Actinomycetes</taxon>
        <taxon>Pseudonocardiales</taxon>
        <taxon>Pseudonocardiaceae</taxon>
        <taxon>Actinomycetospora</taxon>
    </lineage>
</organism>
<gene>
    <name evidence="1" type="ORF">ACFPEL_02470</name>
</gene>
<sequence length="42" mass="4485">MTEAPAETVLLGEVVDGAHLHGVLARLESFGLQLVSLRAMPR</sequence>
<reference evidence="2" key="1">
    <citation type="journal article" date="2019" name="Int. J. Syst. Evol. Microbiol.">
        <title>The Global Catalogue of Microorganisms (GCM) 10K type strain sequencing project: providing services to taxonomists for standard genome sequencing and annotation.</title>
        <authorList>
            <consortium name="The Broad Institute Genomics Platform"/>
            <consortium name="The Broad Institute Genome Sequencing Center for Infectious Disease"/>
            <person name="Wu L."/>
            <person name="Ma J."/>
        </authorList>
    </citation>
    <scope>NUCLEOTIDE SEQUENCE [LARGE SCALE GENOMIC DNA]</scope>
    <source>
        <strain evidence="2">CCUG 50347</strain>
    </source>
</reference>
<keyword evidence="2" id="KW-1185">Reference proteome</keyword>
<evidence type="ECO:0000313" key="2">
    <source>
        <dbReference type="Proteomes" id="UP001595909"/>
    </source>
</evidence>
<dbReference type="Proteomes" id="UP001595909">
    <property type="component" value="Unassembled WGS sequence"/>
</dbReference>